<reference evidence="6 7" key="1">
    <citation type="submission" date="2020-08" db="EMBL/GenBank/DDBJ databases">
        <title>Genomic Encyclopedia of Type Strains, Phase IV (KMG-IV): sequencing the most valuable type-strain genomes for metagenomic binning, comparative biology and taxonomic classification.</title>
        <authorList>
            <person name="Goeker M."/>
        </authorList>
    </citation>
    <scope>NUCLEOTIDE SEQUENCE [LARGE SCALE GENOMIC DNA]</scope>
    <source>
        <strain evidence="6 7">DSM 7465</strain>
    </source>
</reference>
<dbReference type="SUPFAM" id="SSF46689">
    <property type="entry name" value="Homeodomain-like"/>
    <property type="match status" value="1"/>
</dbReference>
<dbReference type="EMBL" id="JACHOV010000026">
    <property type="protein sequence ID" value="MBB4643018.1"/>
    <property type="molecule type" value="Genomic_DNA"/>
</dbReference>
<dbReference type="RefSeq" id="WP_184477594.1">
    <property type="nucleotide sequence ID" value="NZ_JACHOV010000026.1"/>
</dbReference>
<evidence type="ECO:0000256" key="1">
    <source>
        <dbReference type="ARBA" id="ARBA00023015"/>
    </source>
</evidence>
<gene>
    <name evidence="6" type="ORF">HNQ99_003356</name>
</gene>
<name>A0A840HZS9_9SPHN</name>
<evidence type="ECO:0000313" key="6">
    <source>
        <dbReference type="EMBL" id="MBB4643018.1"/>
    </source>
</evidence>
<dbReference type="PRINTS" id="PR00455">
    <property type="entry name" value="HTHTETR"/>
</dbReference>
<dbReference type="Pfam" id="PF00440">
    <property type="entry name" value="TetR_N"/>
    <property type="match status" value="1"/>
</dbReference>
<organism evidence="6 7">
    <name type="scientific">Rhizorhapis suberifaciens</name>
    <name type="common">corky root of lettuce</name>
    <dbReference type="NCBI Taxonomy" id="13656"/>
    <lineage>
        <taxon>Bacteria</taxon>
        <taxon>Pseudomonadati</taxon>
        <taxon>Pseudomonadota</taxon>
        <taxon>Alphaproteobacteria</taxon>
        <taxon>Sphingomonadales</taxon>
        <taxon>Sphingomonadaceae</taxon>
        <taxon>Rhizorhapis</taxon>
    </lineage>
</organism>
<keyword evidence="7" id="KW-1185">Reference proteome</keyword>
<feature type="DNA-binding region" description="H-T-H motif" evidence="4">
    <location>
        <begin position="42"/>
        <end position="61"/>
    </location>
</feature>
<dbReference type="Gene3D" id="1.10.357.10">
    <property type="entry name" value="Tetracycline Repressor, domain 2"/>
    <property type="match status" value="1"/>
</dbReference>
<evidence type="ECO:0000256" key="2">
    <source>
        <dbReference type="ARBA" id="ARBA00023125"/>
    </source>
</evidence>
<proteinExistence type="predicted"/>
<dbReference type="InterPro" id="IPR001647">
    <property type="entry name" value="HTH_TetR"/>
</dbReference>
<dbReference type="PANTHER" id="PTHR47506">
    <property type="entry name" value="TRANSCRIPTIONAL REGULATORY PROTEIN"/>
    <property type="match status" value="1"/>
</dbReference>
<protein>
    <submittedName>
        <fullName evidence="6">AcrR family transcriptional regulator</fullName>
    </submittedName>
</protein>
<dbReference type="AlphaFoldDB" id="A0A840HZS9"/>
<dbReference type="SUPFAM" id="SSF48498">
    <property type="entry name" value="Tetracyclin repressor-like, C-terminal domain"/>
    <property type="match status" value="1"/>
</dbReference>
<sequence>MHVKKNLSCGEADHGVSRKNAGQRVFETARELFYRRGIRAVGIDEIVAQAGVTKPSLYRAFASKDALVAACLEESAKEGRMELDAIMAETPDDPRQQLRGIVRHYGEKLTRPDFRGCAMSNTAVEFPEPGHLSRTVLEACKEAMHTRLGEVTRRLSVDDPDALADGLMLIIEGAMASHHIFGSQGPSASLTATADALIESYLKAKAA</sequence>
<accession>A0A840HZS9</accession>
<dbReference type="GO" id="GO:0003677">
    <property type="term" value="F:DNA binding"/>
    <property type="evidence" value="ECO:0007669"/>
    <property type="project" value="UniProtKB-UniRule"/>
</dbReference>
<dbReference type="InterPro" id="IPR036271">
    <property type="entry name" value="Tet_transcr_reg_TetR-rel_C_sf"/>
</dbReference>
<keyword evidence="3" id="KW-0804">Transcription</keyword>
<evidence type="ECO:0000313" key="7">
    <source>
        <dbReference type="Proteomes" id="UP000575068"/>
    </source>
</evidence>
<comment type="caution">
    <text evidence="6">The sequence shown here is derived from an EMBL/GenBank/DDBJ whole genome shotgun (WGS) entry which is preliminary data.</text>
</comment>
<evidence type="ECO:0000256" key="3">
    <source>
        <dbReference type="ARBA" id="ARBA00023163"/>
    </source>
</evidence>
<evidence type="ECO:0000256" key="4">
    <source>
        <dbReference type="PROSITE-ProRule" id="PRU00335"/>
    </source>
</evidence>
<keyword evidence="1" id="KW-0805">Transcription regulation</keyword>
<dbReference type="PROSITE" id="PS50977">
    <property type="entry name" value="HTH_TETR_2"/>
    <property type="match status" value="1"/>
</dbReference>
<dbReference type="Proteomes" id="UP000575068">
    <property type="component" value="Unassembled WGS sequence"/>
</dbReference>
<dbReference type="InterPro" id="IPR009057">
    <property type="entry name" value="Homeodomain-like_sf"/>
</dbReference>
<dbReference type="PANTHER" id="PTHR47506:SF1">
    <property type="entry name" value="HTH-TYPE TRANSCRIPTIONAL REGULATOR YJDC"/>
    <property type="match status" value="1"/>
</dbReference>
<keyword evidence="2 4" id="KW-0238">DNA-binding</keyword>
<evidence type="ECO:0000259" key="5">
    <source>
        <dbReference type="PROSITE" id="PS50977"/>
    </source>
</evidence>
<feature type="domain" description="HTH tetR-type" evidence="5">
    <location>
        <begin position="19"/>
        <end position="79"/>
    </location>
</feature>